<evidence type="ECO:0000313" key="2">
    <source>
        <dbReference type="EMBL" id="CAL5970158.1"/>
    </source>
</evidence>
<name>A0ABP1GE82_9EUKA</name>
<protein>
    <submittedName>
        <fullName evidence="2">Hypothetical_protein</fullName>
    </submittedName>
</protein>
<evidence type="ECO:0000256" key="1">
    <source>
        <dbReference type="SAM" id="Phobius"/>
    </source>
</evidence>
<dbReference type="EMBL" id="CAXDID020000001">
    <property type="protein sequence ID" value="CAL5970158.1"/>
    <property type="molecule type" value="Genomic_DNA"/>
</dbReference>
<dbReference type="Proteomes" id="UP001642409">
    <property type="component" value="Unassembled WGS sequence"/>
</dbReference>
<evidence type="ECO:0000313" key="3">
    <source>
        <dbReference type="Proteomes" id="UP001642409"/>
    </source>
</evidence>
<reference evidence="2 3" key="1">
    <citation type="submission" date="2024-07" db="EMBL/GenBank/DDBJ databases">
        <authorList>
            <person name="Akdeniz Z."/>
        </authorList>
    </citation>
    <scope>NUCLEOTIDE SEQUENCE [LARGE SCALE GENOMIC DNA]</scope>
</reference>
<feature type="transmembrane region" description="Helical" evidence="1">
    <location>
        <begin position="71"/>
        <end position="93"/>
    </location>
</feature>
<organism evidence="2 3">
    <name type="scientific">Hexamita inflata</name>
    <dbReference type="NCBI Taxonomy" id="28002"/>
    <lineage>
        <taxon>Eukaryota</taxon>
        <taxon>Metamonada</taxon>
        <taxon>Diplomonadida</taxon>
        <taxon>Hexamitidae</taxon>
        <taxon>Hexamitinae</taxon>
        <taxon>Hexamita</taxon>
    </lineage>
</organism>
<comment type="caution">
    <text evidence="2">The sequence shown here is derived from an EMBL/GenBank/DDBJ whole genome shotgun (WGS) entry which is preliminary data.</text>
</comment>
<feature type="transmembrane region" description="Helical" evidence="1">
    <location>
        <begin position="39"/>
        <end position="64"/>
    </location>
</feature>
<keyword evidence="1" id="KW-1133">Transmembrane helix</keyword>
<keyword evidence="1" id="KW-0812">Transmembrane</keyword>
<proteinExistence type="predicted"/>
<keyword evidence="3" id="KW-1185">Reference proteome</keyword>
<accession>A0ABP1GE82</accession>
<gene>
    <name evidence="2" type="ORF">HINF_LOCUS98</name>
</gene>
<keyword evidence="1" id="KW-0472">Membrane</keyword>
<sequence length="181" mass="21022">MNQQINVEDETIYNDHQFYNQQIIRKKTVRPLDVFKKPWLYRITAWIWPLTVLLGIAALVIYLFDTKNHKPYGIAAVVFAFISICTGATSIGACCTVNSVKYIQLPCSVSNEEYHKIKQYCVSREQQQLVAIQVTKNTLIQDIKTTSMIQEISSKPQIPMMRSYYKNQDPQIEQELQLELQ</sequence>